<dbReference type="STRING" id="545619.SAMN04489860_2533"/>
<keyword evidence="2" id="KW-1185">Reference proteome</keyword>
<dbReference type="InterPro" id="IPR013078">
    <property type="entry name" value="His_Pase_superF_clade-1"/>
</dbReference>
<dbReference type="RefSeq" id="WP_083372713.1">
    <property type="nucleotide sequence ID" value="NZ_LT629776.1"/>
</dbReference>
<dbReference type="EMBL" id="LT629776">
    <property type="protein sequence ID" value="SDS85224.1"/>
    <property type="molecule type" value="Genomic_DNA"/>
</dbReference>
<dbReference type="PANTHER" id="PTHR48100:SF51">
    <property type="entry name" value="PHOSPHOGLYCERATE MUTASE"/>
    <property type="match status" value="1"/>
</dbReference>
<organism evidence="1 2">
    <name type="scientific">Paraoerskovia marina</name>
    <dbReference type="NCBI Taxonomy" id="545619"/>
    <lineage>
        <taxon>Bacteria</taxon>
        <taxon>Bacillati</taxon>
        <taxon>Actinomycetota</taxon>
        <taxon>Actinomycetes</taxon>
        <taxon>Micrococcales</taxon>
        <taxon>Cellulomonadaceae</taxon>
        <taxon>Paraoerskovia</taxon>
    </lineage>
</organism>
<evidence type="ECO:0000313" key="2">
    <source>
        <dbReference type="Proteomes" id="UP000185663"/>
    </source>
</evidence>
<dbReference type="eggNOG" id="COG0406">
    <property type="taxonomic scope" value="Bacteria"/>
</dbReference>
<dbReference type="PANTHER" id="PTHR48100">
    <property type="entry name" value="BROAD-SPECIFICITY PHOSPHATASE YOR283W-RELATED"/>
    <property type="match status" value="1"/>
</dbReference>
<name>A0A1H1VJU1_9CELL</name>
<proteinExistence type="predicted"/>
<evidence type="ECO:0000313" key="1">
    <source>
        <dbReference type="EMBL" id="SDS85224.1"/>
    </source>
</evidence>
<gene>
    <name evidence="1" type="ORF">SAMN04489860_2533</name>
</gene>
<dbReference type="InterPro" id="IPR029033">
    <property type="entry name" value="His_PPase_superfam"/>
</dbReference>
<accession>A0A1H1VJU1</accession>
<reference evidence="1 2" key="1">
    <citation type="submission" date="2016-10" db="EMBL/GenBank/DDBJ databases">
        <authorList>
            <person name="de Groot N.N."/>
        </authorList>
    </citation>
    <scope>NUCLEOTIDE SEQUENCE [LARGE SCALE GENOMIC DNA]</scope>
    <source>
        <strain evidence="1 2">DSM 22126</strain>
    </source>
</reference>
<sequence length="216" mass="23861">MVTTTVHLMRHGEVHNPDGILYGRIPGYHLSERGHEMARRVASHLADPEAGRDITAVIASPLQRAQQTATPIAGALGLELGTDERLIEAGNHFEGMTFGVGDGSLKHPEHWRYLWNPMRPSWGEPYKDQVARMAAAVRSARDANAGHEVVLVSHQLPVWITRLSLEGRRLWHDPRKRQCSLASLTSLRFEDDRFVGLSYTEPVADLLPGAATTPGA</sequence>
<dbReference type="AlphaFoldDB" id="A0A1H1VJU1"/>
<dbReference type="GO" id="GO:0005737">
    <property type="term" value="C:cytoplasm"/>
    <property type="evidence" value="ECO:0007669"/>
    <property type="project" value="TreeGrafter"/>
</dbReference>
<protein>
    <submittedName>
        <fullName evidence="1">Broad specificity phosphatase PhoE</fullName>
    </submittedName>
</protein>
<dbReference type="SUPFAM" id="SSF53254">
    <property type="entry name" value="Phosphoglycerate mutase-like"/>
    <property type="match status" value="1"/>
</dbReference>
<dbReference type="InterPro" id="IPR050275">
    <property type="entry name" value="PGM_Phosphatase"/>
</dbReference>
<dbReference type="CDD" id="cd07067">
    <property type="entry name" value="HP_PGM_like"/>
    <property type="match status" value="1"/>
</dbReference>
<dbReference type="Pfam" id="PF00300">
    <property type="entry name" value="His_Phos_1"/>
    <property type="match status" value="1"/>
</dbReference>
<dbReference type="Proteomes" id="UP000185663">
    <property type="component" value="Chromosome I"/>
</dbReference>
<dbReference type="SMART" id="SM00855">
    <property type="entry name" value="PGAM"/>
    <property type="match status" value="1"/>
</dbReference>
<dbReference type="Gene3D" id="3.40.50.1240">
    <property type="entry name" value="Phosphoglycerate mutase-like"/>
    <property type="match status" value="1"/>
</dbReference>
<dbReference type="GO" id="GO:0016791">
    <property type="term" value="F:phosphatase activity"/>
    <property type="evidence" value="ECO:0007669"/>
    <property type="project" value="TreeGrafter"/>
</dbReference>
<dbReference type="OrthoDB" id="3215466at2"/>